<dbReference type="PANTHER" id="PTHR11138:SF5">
    <property type="entry name" value="METHIONYL-TRNA FORMYLTRANSFERASE, MITOCHONDRIAL"/>
    <property type="match status" value="1"/>
</dbReference>
<dbReference type="PANTHER" id="PTHR11138">
    <property type="entry name" value="METHIONYL-TRNA FORMYLTRANSFERASE"/>
    <property type="match status" value="1"/>
</dbReference>
<dbReference type="InterPro" id="IPR036477">
    <property type="entry name" value="Formyl_transf_N_sf"/>
</dbReference>
<evidence type="ECO:0000259" key="2">
    <source>
        <dbReference type="Pfam" id="PF18216"/>
    </source>
</evidence>
<dbReference type="Proteomes" id="UP000326244">
    <property type="component" value="Unassembled WGS sequence"/>
</dbReference>
<dbReference type="InterPro" id="IPR002376">
    <property type="entry name" value="Formyl_transf_N"/>
</dbReference>
<organism evidence="3 4">
    <name type="scientific">Haloarcula hispanica</name>
    <dbReference type="NCBI Taxonomy" id="51589"/>
    <lineage>
        <taxon>Archaea</taxon>
        <taxon>Methanobacteriati</taxon>
        <taxon>Methanobacteriota</taxon>
        <taxon>Stenosarchaea group</taxon>
        <taxon>Halobacteria</taxon>
        <taxon>Halobacteriales</taxon>
        <taxon>Haloarculaceae</taxon>
        <taxon>Haloarcula</taxon>
    </lineage>
</organism>
<dbReference type="GO" id="GO:0004479">
    <property type="term" value="F:methionyl-tRNA formyltransferase activity"/>
    <property type="evidence" value="ECO:0007669"/>
    <property type="project" value="TreeGrafter"/>
</dbReference>
<dbReference type="InterPro" id="IPR040660">
    <property type="entry name" value="N_formyltrans_C"/>
</dbReference>
<protein>
    <submittedName>
        <fullName evidence="3">Formyl transferase</fullName>
    </submittedName>
</protein>
<dbReference type="Gene3D" id="3.40.50.12230">
    <property type="match status" value="1"/>
</dbReference>
<proteinExistence type="predicted"/>
<feature type="domain" description="N-formyltransferase dimerization C-terminal" evidence="2">
    <location>
        <begin position="170"/>
        <end position="218"/>
    </location>
</feature>
<evidence type="ECO:0000313" key="3">
    <source>
        <dbReference type="EMBL" id="KAA9410363.1"/>
    </source>
</evidence>
<dbReference type="AlphaFoldDB" id="A0A5J5LLS3"/>
<sequence>MEVVFLGINDAGLRIYEWLCERESVSVRCLITTKEQLELIKEIQPEMVISAGFDHLVPAEILDVPQNGCINLHPSYLPHNRGKSPNVWSIVENTPAGVTLHFMSESFDEGPIIAQREVESSFADTGKDLHGRLEQEQFELFTDVWPDIEKGEIETQPQDDIEGKYHSIDDFKDLCEIDPDAKYTAKGFLDILRALTFPPFDNAQIQLDDEIYYIDVDIRTADEQRDEEDGMISSY</sequence>
<accession>A0A5J5LLS3</accession>
<gene>
    <name evidence="3" type="ORF">EGO51_11305</name>
</gene>
<evidence type="ECO:0000259" key="1">
    <source>
        <dbReference type="Pfam" id="PF00551"/>
    </source>
</evidence>
<name>A0A5J5LLS3_HALHI</name>
<evidence type="ECO:0000313" key="4">
    <source>
        <dbReference type="Proteomes" id="UP000326244"/>
    </source>
</evidence>
<dbReference type="Pfam" id="PF18216">
    <property type="entry name" value="N_formyltrans_C"/>
    <property type="match status" value="1"/>
</dbReference>
<feature type="domain" description="Formyl transferase N-terminal" evidence="1">
    <location>
        <begin position="33"/>
        <end position="143"/>
    </location>
</feature>
<dbReference type="SUPFAM" id="SSF53328">
    <property type="entry name" value="Formyltransferase"/>
    <property type="match status" value="1"/>
</dbReference>
<comment type="caution">
    <text evidence="3">The sequence shown here is derived from an EMBL/GenBank/DDBJ whole genome shotgun (WGS) entry which is preliminary data.</text>
</comment>
<reference evidence="3 4" key="1">
    <citation type="submission" date="2018-11" db="EMBL/GenBank/DDBJ databases">
        <title>Genomic analysis of Haloarcula hispanica CBA1121.</title>
        <authorList>
            <person name="Kim Y.B."/>
            <person name="Roh S.W."/>
        </authorList>
    </citation>
    <scope>NUCLEOTIDE SEQUENCE [LARGE SCALE GENOMIC DNA]</scope>
    <source>
        <strain evidence="3 4">CBA1121</strain>
    </source>
</reference>
<keyword evidence="3" id="KW-0808">Transferase</keyword>
<dbReference type="EMBL" id="RQWK01000001">
    <property type="protein sequence ID" value="KAA9410363.1"/>
    <property type="molecule type" value="Genomic_DNA"/>
</dbReference>
<dbReference type="RefSeq" id="WP_151103602.1">
    <property type="nucleotide sequence ID" value="NZ_RQWK01000001.1"/>
</dbReference>
<dbReference type="GO" id="GO:0005829">
    <property type="term" value="C:cytosol"/>
    <property type="evidence" value="ECO:0007669"/>
    <property type="project" value="TreeGrafter"/>
</dbReference>
<dbReference type="Pfam" id="PF00551">
    <property type="entry name" value="Formyl_trans_N"/>
    <property type="match status" value="1"/>
</dbReference>
<dbReference type="CDD" id="cd08369">
    <property type="entry name" value="FMT_core"/>
    <property type="match status" value="1"/>
</dbReference>